<evidence type="ECO:0000256" key="2">
    <source>
        <dbReference type="ARBA" id="ARBA00022448"/>
    </source>
</evidence>
<evidence type="ECO:0000256" key="3">
    <source>
        <dbReference type="ARBA" id="ARBA00022729"/>
    </source>
</evidence>
<dbReference type="GO" id="GO:0042597">
    <property type="term" value="C:periplasmic space"/>
    <property type="evidence" value="ECO:0007669"/>
    <property type="project" value="UniProtKB-SubCell"/>
</dbReference>
<reference evidence="7 8" key="1">
    <citation type="submission" date="2019-03" db="EMBL/GenBank/DDBJ databases">
        <title>Genomic Encyclopedia of Archaeal and Bacterial Type Strains, Phase II (KMG-II): from individual species to whole genera.</title>
        <authorList>
            <person name="Goeker M."/>
        </authorList>
    </citation>
    <scope>NUCLEOTIDE SEQUENCE [LARGE SCALE GENOMIC DNA]</scope>
    <source>
        <strain evidence="7 8">DSM 27697</strain>
    </source>
</reference>
<keyword evidence="2 5" id="KW-0813">Transport</keyword>
<evidence type="ECO:0000313" key="7">
    <source>
        <dbReference type="EMBL" id="TCK07425.1"/>
    </source>
</evidence>
<dbReference type="CDD" id="cd13659">
    <property type="entry name" value="PBP2_PotF"/>
    <property type="match status" value="1"/>
</dbReference>
<evidence type="ECO:0000256" key="5">
    <source>
        <dbReference type="PIRNR" id="PIRNR019574"/>
    </source>
</evidence>
<dbReference type="GO" id="GO:0019808">
    <property type="term" value="F:polyamine binding"/>
    <property type="evidence" value="ECO:0007669"/>
    <property type="project" value="InterPro"/>
</dbReference>
<dbReference type="EMBL" id="SMFU01000008">
    <property type="protein sequence ID" value="TCK07425.1"/>
    <property type="molecule type" value="Genomic_DNA"/>
</dbReference>
<evidence type="ECO:0000256" key="1">
    <source>
        <dbReference type="ARBA" id="ARBA00004418"/>
    </source>
</evidence>
<keyword evidence="4 5" id="KW-0574">Periplasm</keyword>
<comment type="similarity">
    <text evidence="5">Belongs to the bacterial solute-binding protein PotD/PotF family.</text>
</comment>
<protein>
    <recommendedName>
        <fullName evidence="5">Putrescine-binding periplasmic protein</fullName>
    </recommendedName>
</protein>
<dbReference type="OrthoDB" id="9769319at2"/>
<evidence type="ECO:0000256" key="6">
    <source>
        <dbReference type="SAM" id="SignalP"/>
    </source>
</evidence>
<dbReference type="InterPro" id="IPR006059">
    <property type="entry name" value="SBP"/>
</dbReference>
<feature type="chain" id="PRO_5020355968" description="Putrescine-binding periplasmic protein" evidence="6">
    <location>
        <begin position="25"/>
        <end position="365"/>
    </location>
</feature>
<dbReference type="PIRSF" id="PIRSF019574">
    <property type="entry name" value="Periplasmic_polyamine_BP"/>
    <property type="match status" value="1"/>
</dbReference>
<dbReference type="RefSeq" id="WP_132292018.1">
    <property type="nucleotide sequence ID" value="NZ_SMFU01000008.1"/>
</dbReference>
<dbReference type="Pfam" id="PF13416">
    <property type="entry name" value="SBP_bac_8"/>
    <property type="match status" value="1"/>
</dbReference>
<keyword evidence="8" id="KW-1185">Reference proteome</keyword>
<feature type="signal peptide" evidence="6">
    <location>
        <begin position="1"/>
        <end position="24"/>
    </location>
</feature>
<dbReference type="SUPFAM" id="SSF53850">
    <property type="entry name" value="Periplasmic binding protein-like II"/>
    <property type="match status" value="1"/>
</dbReference>
<comment type="caution">
    <text evidence="7">The sequence shown here is derived from an EMBL/GenBank/DDBJ whole genome shotgun (WGS) entry which is preliminary data.</text>
</comment>
<dbReference type="Gene3D" id="3.40.190.10">
    <property type="entry name" value="Periplasmic binding protein-like II"/>
    <property type="match status" value="2"/>
</dbReference>
<dbReference type="GO" id="GO:0015846">
    <property type="term" value="P:polyamine transport"/>
    <property type="evidence" value="ECO:0007669"/>
    <property type="project" value="InterPro"/>
</dbReference>
<name>A0A4R1GKH7_9GAMM</name>
<dbReference type="Proteomes" id="UP000294546">
    <property type="component" value="Unassembled WGS sequence"/>
</dbReference>
<organism evidence="7 8">
    <name type="scientific">Marinobacterium mangrovicola</name>
    <dbReference type="NCBI Taxonomy" id="1476959"/>
    <lineage>
        <taxon>Bacteria</taxon>
        <taxon>Pseudomonadati</taxon>
        <taxon>Pseudomonadota</taxon>
        <taxon>Gammaproteobacteria</taxon>
        <taxon>Oceanospirillales</taxon>
        <taxon>Oceanospirillaceae</taxon>
        <taxon>Marinobacterium</taxon>
    </lineage>
</organism>
<gene>
    <name evidence="7" type="ORF">CLV83_2292</name>
</gene>
<comment type="subcellular location">
    <subcellularLocation>
        <location evidence="1 5">Periplasm</location>
    </subcellularLocation>
</comment>
<accession>A0A4R1GKH7</accession>
<dbReference type="InterPro" id="IPR001188">
    <property type="entry name" value="Sperm_putr-bd"/>
</dbReference>
<evidence type="ECO:0000256" key="4">
    <source>
        <dbReference type="ARBA" id="ARBA00022764"/>
    </source>
</evidence>
<dbReference type="PANTHER" id="PTHR30222:SF12">
    <property type="entry name" value="NORSPERMIDINE SENSOR"/>
    <property type="match status" value="1"/>
</dbReference>
<dbReference type="PRINTS" id="PR00909">
    <property type="entry name" value="SPERMDNBNDNG"/>
</dbReference>
<evidence type="ECO:0000313" key="8">
    <source>
        <dbReference type="Proteomes" id="UP000294546"/>
    </source>
</evidence>
<dbReference type="PANTHER" id="PTHR30222">
    <property type="entry name" value="SPERMIDINE/PUTRESCINE-BINDING PERIPLASMIC PROTEIN"/>
    <property type="match status" value="1"/>
</dbReference>
<comment type="function">
    <text evidence="5">Required for the activity of the bacterial periplasmic transport system of putrescine.</text>
</comment>
<dbReference type="AlphaFoldDB" id="A0A4R1GKH7"/>
<keyword evidence="3 6" id="KW-0732">Signal</keyword>
<sequence>MISAFKRTLLATSVALTVSSTAMAEERTLHIYNWSDYIAQDTIEEFEKETGINVVYDVFDSNKLLEAKLLSGNSGYDIVVPSNIFITKEIKAGIFEELDKDKLPNWKNLNPTLLKSLDGVDPGNKHAFPYLWGTTGIGYNVDKIKEVLGVDEITSWSAVFEPENMEKLQECGVSMLDSVVEIYPAVLNYLGENPYPTDTAGIDKAEAALSAVRPYVQYFHSSKYISDLANGNTCVAVGWSGDIIQAQSRANEAGAGINIEYAIPEEGALTFFDMMGMPKDAKNKEEAYEFMNYILRGDVIANITNYVAYANPNDAATPMVEEELRNNPGIYPTEETKENLYTYVDLNHKVLRAMNRSWTRITAGQ</sequence>
<proteinExistence type="inferred from homology"/>